<accession>A0ABT6CMZ2</accession>
<organism evidence="6 7">
    <name type="scientific">Novosphingobium cyanobacteriorum</name>
    <dbReference type="NCBI Taxonomy" id="3024215"/>
    <lineage>
        <taxon>Bacteria</taxon>
        <taxon>Pseudomonadati</taxon>
        <taxon>Pseudomonadota</taxon>
        <taxon>Alphaproteobacteria</taxon>
        <taxon>Sphingomonadales</taxon>
        <taxon>Sphingomonadaceae</taxon>
        <taxon>Novosphingobium</taxon>
    </lineage>
</organism>
<dbReference type="Proteomes" id="UP001222770">
    <property type="component" value="Unassembled WGS sequence"/>
</dbReference>
<dbReference type="Gene3D" id="1.20.140.10">
    <property type="entry name" value="Butyryl-CoA Dehydrogenase, subunit A, domain 3"/>
    <property type="match status" value="1"/>
</dbReference>
<comment type="similarity">
    <text evidence="1">Belongs to the acyl-CoA dehydrogenase family.</text>
</comment>
<keyword evidence="4" id="KW-0560">Oxidoreductase</keyword>
<name>A0ABT6CMZ2_9SPHN</name>
<reference evidence="6 7" key="1">
    <citation type="submission" date="2023-03" db="EMBL/GenBank/DDBJ databases">
        <title>Novosphingobium cyanobacteriorum sp. nov., isolated from a eutrophic reservoir during the Microcystis bloom period.</title>
        <authorList>
            <person name="Kang M."/>
            <person name="Le V."/>
            <person name="Ko S.-R."/>
            <person name="Lee S.-A."/>
            <person name="Ahn C.-Y."/>
        </authorList>
    </citation>
    <scope>NUCLEOTIDE SEQUENCE [LARGE SCALE GENOMIC DNA]</scope>
    <source>
        <strain evidence="6 7">HBC54</strain>
    </source>
</reference>
<dbReference type="InterPro" id="IPR009075">
    <property type="entry name" value="AcylCo_DH/oxidase_C"/>
</dbReference>
<keyword evidence="2" id="KW-0285">Flavoprotein</keyword>
<protein>
    <submittedName>
        <fullName evidence="6">Acyl-CoA/acyl-ACP dehydrogenase</fullName>
    </submittedName>
</protein>
<dbReference type="Pfam" id="PF00441">
    <property type="entry name" value="Acyl-CoA_dh_1"/>
    <property type="match status" value="1"/>
</dbReference>
<evidence type="ECO:0000256" key="4">
    <source>
        <dbReference type="ARBA" id="ARBA00023002"/>
    </source>
</evidence>
<dbReference type="InterPro" id="IPR009100">
    <property type="entry name" value="AcylCoA_DH/oxidase_NM_dom_sf"/>
</dbReference>
<gene>
    <name evidence="6" type="ORF">POM99_15475</name>
</gene>
<evidence type="ECO:0000313" key="7">
    <source>
        <dbReference type="Proteomes" id="UP001222770"/>
    </source>
</evidence>
<proteinExistence type="inferred from homology"/>
<evidence type="ECO:0000259" key="5">
    <source>
        <dbReference type="Pfam" id="PF00441"/>
    </source>
</evidence>
<dbReference type="EMBL" id="JAROCY010000015">
    <property type="protein sequence ID" value="MDF8334608.1"/>
    <property type="molecule type" value="Genomic_DNA"/>
</dbReference>
<dbReference type="SUPFAM" id="SSF47203">
    <property type="entry name" value="Acyl-CoA dehydrogenase C-terminal domain-like"/>
    <property type="match status" value="1"/>
</dbReference>
<evidence type="ECO:0000256" key="1">
    <source>
        <dbReference type="ARBA" id="ARBA00009347"/>
    </source>
</evidence>
<dbReference type="SUPFAM" id="SSF56645">
    <property type="entry name" value="Acyl-CoA dehydrogenase NM domain-like"/>
    <property type="match status" value="1"/>
</dbReference>
<sequence length="324" mass="34011">MSEQQKMLSDMVDSLFAELGSSAAVIDAWDRIEELGLPSLLVAEVQGGFGGSWDDARVVFRLAGYHALSLPVVEAVIANLIASPHGAEGRGTIASASEGRFADGHFTGVVKGAVASEGASFIVAPSLDGGALVLRTADGLRQARETLSGEARDVWMFDGAPAKHSKVDLFRLGAFARVAQISGALDGALSLSVDYVNERKQFGRPLAKFQAVQQNLATFAGEAAAANCAAVGAAQGLGRGAGGFEVASAKLRANRAAGTGAAIAHQVHGAIGFTNEYCLHRLTRKLWTWRSEFGGDSFWSAYLGKQVLERGADLFWADLTARTD</sequence>
<dbReference type="PANTHER" id="PTHR43884">
    <property type="entry name" value="ACYL-COA DEHYDROGENASE"/>
    <property type="match status" value="1"/>
</dbReference>
<feature type="domain" description="Acyl-CoA dehydrogenase/oxidase C-terminal" evidence="5">
    <location>
        <begin position="172"/>
        <end position="285"/>
    </location>
</feature>
<evidence type="ECO:0000256" key="2">
    <source>
        <dbReference type="ARBA" id="ARBA00022630"/>
    </source>
</evidence>
<evidence type="ECO:0000256" key="3">
    <source>
        <dbReference type="ARBA" id="ARBA00022827"/>
    </source>
</evidence>
<comment type="caution">
    <text evidence="6">The sequence shown here is derived from an EMBL/GenBank/DDBJ whole genome shotgun (WGS) entry which is preliminary data.</text>
</comment>
<evidence type="ECO:0000313" key="6">
    <source>
        <dbReference type="EMBL" id="MDF8334608.1"/>
    </source>
</evidence>
<keyword evidence="3" id="KW-0274">FAD</keyword>
<dbReference type="RefSeq" id="WP_277279383.1">
    <property type="nucleotide sequence ID" value="NZ_JAROCY010000015.1"/>
</dbReference>
<keyword evidence="7" id="KW-1185">Reference proteome</keyword>
<dbReference type="InterPro" id="IPR036250">
    <property type="entry name" value="AcylCo_DH-like_C"/>
</dbReference>
<dbReference type="PANTHER" id="PTHR43884:SF20">
    <property type="entry name" value="ACYL-COA DEHYDROGENASE FADE28"/>
    <property type="match status" value="1"/>
</dbReference>